<name>A0A8B6GVE9_MYTGA</name>
<dbReference type="SMART" id="SM00248">
    <property type="entry name" value="ANK"/>
    <property type="match status" value="5"/>
</dbReference>
<dbReference type="OrthoDB" id="10071877at2759"/>
<dbReference type="Pfam" id="PF12796">
    <property type="entry name" value="Ank_2"/>
    <property type="match status" value="2"/>
</dbReference>
<protein>
    <submittedName>
        <fullName evidence="4">Uncharacterized protein</fullName>
    </submittedName>
</protein>
<gene>
    <name evidence="4" type="ORF">MGAL_10B060799</name>
</gene>
<organism evidence="4 5">
    <name type="scientific">Mytilus galloprovincialis</name>
    <name type="common">Mediterranean mussel</name>
    <dbReference type="NCBI Taxonomy" id="29158"/>
    <lineage>
        <taxon>Eukaryota</taxon>
        <taxon>Metazoa</taxon>
        <taxon>Spiralia</taxon>
        <taxon>Lophotrochozoa</taxon>
        <taxon>Mollusca</taxon>
        <taxon>Bivalvia</taxon>
        <taxon>Autobranchia</taxon>
        <taxon>Pteriomorphia</taxon>
        <taxon>Mytilida</taxon>
        <taxon>Mytiloidea</taxon>
        <taxon>Mytilidae</taxon>
        <taxon>Mytilinae</taxon>
        <taxon>Mytilus</taxon>
    </lineage>
</organism>
<dbReference type="Proteomes" id="UP000596742">
    <property type="component" value="Unassembled WGS sequence"/>
</dbReference>
<sequence>MAYQRQLSHTCEKYSGIRNSGDTVLIKCCIIGDISFTRWCCKFDEEVNKCNNYNESPLKNGSENGHTEIVKMLFDKGADCNIYSDCSPVMKACMRGHTEIVEFLLDNRADCDDNDKGVDCNTCDRFDEYPLTYACIGGHTEIVQMLLDGWSPLLNACKHVHTEIVRLLIDKGTDCNKYDWTQQSPLFYACTHGHAEIVQIFLDDNRYDLNCQSHLINACIKLLYKNSKVVVRQSGRL</sequence>
<proteinExistence type="predicted"/>
<dbReference type="Pfam" id="PF13637">
    <property type="entry name" value="Ank_4"/>
    <property type="match status" value="1"/>
</dbReference>
<dbReference type="InterPro" id="IPR051631">
    <property type="entry name" value="Ankyrin-KH/SAM_domain"/>
</dbReference>
<dbReference type="PANTHER" id="PTHR23206:SF8">
    <property type="entry name" value="ANKYRIN REPEAT AND KH DOMAIN-CONTAINING 1"/>
    <property type="match status" value="1"/>
</dbReference>
<dbReference type="PROSITE" id="PS50297">
    <property type="entry name" value="ANK_REP_REGION"/>
    <property type="match status" value="2"/>
</dbReference>
<accession>A0A8B6GVE9</accession>
<dbReference type="InterPro" id="IPR002110">
    <property type="entry name" value="Ankyrin_rpt"/>
</dbReference>
<evidence type="ECO:0000313" key="4">
    <source>
        <dbReference type="EMBL" id="VDI69397.1"/>
    </source>
</evidence>
<evidence type="ECO:0000256" key="1">
    <source>
        <dbReference type="ARBA" id="ARBA00022737"/>
    </source>
</evidence>
<dbReference type="EMBL" id="UYJE01009024">
    <property type="protein sequence ID" value="VDI69397.1"/>
    <property type="molecule type" value="Genomic_DNA"/>
</dbReference>
<reference evidence="4" key="1">
    <citation type="submission" date="2018-11" db="EMBL/GenBank/DDBJ databases">
        <authorList>
            <person name="Alioto T."/>
            <person name="Alioto T."/>
        </authorList>
    </citation>
    <scope>NUCLEOTIDE SEQUENCE</scope>
</reference>
<comment type="caution">
    <text evidence="4">The sequence shown here is derived from an EMBL/GenBank/DDBJ whole genome shotgun (WGS) entry which is preliminary data.</text>
</comment>
<evidence type="ECO:0000313" key="5">
    <source>
        <dbReference type="Proteomes" id="UP000596742"/>
    </source>
</evidence>
<dbReference type="AlphaFoldDB" id="A0A8B6GVE9"/>
<dbReference type="InterPro" id="IPR036770">
    <property type="entry name" value="Ankyrin_rpt-contain_sf"/>
</dbReference>
<dbReference type="SUPFAM" id="SSF48403">
    <property type="entry name" value="Ankyrin repeat"/>
    <property type="match status" value="1"/>
</dbReference>
<dbReference type="Gene3D" id="1.25.40.20">
    <property type="entry name" value="Ankyrin repeat-containing domain"/>
    <property type="match status" value="3"/>
</dbReference>
<keyword evidence="1" id="KW-0677">Repeat</keyword>
<dbReference type="PROSITE" id="PS50088">
    <property type="entry name" value="ANK_REPEAT"/>
    <property type="match status" value="3"/>
</dbReference>
<keyword evidence="2 3" id="KW-0040">ANK repeat</keyword>
<feature type="repeat" description="ANK" evidence="3">
    <location>
        <begin position="53"/>
        <end position="85"/>
    </location>
</feature>
<feature type="repeat" description="ANK" evidence="3">
    <location>
        <begin position="84"/>
        <end position="116"/>
    </location>
</feature>
<evidence type="ECO:0000256" key="2">
    <source>
        <dbReference type="ARBA" id="ARBA00023043"/>
    </source>
</evidence>
<evidence type="ECO:0000256" key="3">
    <source>
        <dbReference type="PROSITE-ProRule" id="PRU00023"/>
    </source>
</evidence>
<keyword evidence="5" id="KW-1185">Reference proteome</keyword>
<feature type="repeat" description="ANK" evidence="3">
    <location>
        <begin position="148"/>
        <end position="180"/>
    </location>
</feature>
<dbReference type="PANTHER" id="PTHR23206">
    <property type="entry name" value="MASK PROTEIN"/>
    <property type="match status" value="1"/>
</dbReference>